<dbReference type="InterPro" id="IPR040009">
    <property type="entry name" value="Mtf2/C5D6.12-like"/>
</dbReference>
<feature type="compositionally biased region" description="Low complexity" evidence="1">
    <location>
        <begin position="56"/>
        <end position="74"/>
    </location>
</feature>
<dbReference type="OrthoDB" id="2444174at2759"/>
<evidence type="ECO:0000259" key="2">
    <source>
        <dbReference type="Pfam" id="PF19189"/>
    </source>
</evidence>
<comment type="caution">
    <text evidence="3">The sequence shown here is derived from an EMBL/GenBank/DDBJ whole genome shotgun (WGS) entry which is preliminary data.</text>
</comment>
<protein>
    <recommendedName>
        <fullName evidence="2">Mtf2-like C-terminal domain-containing protein</fullName>
    </recommendedName>
</protein>
<organism evidence="3 4">
    <name type="scientific">Ceratocystis fimbriata f. sp. platani</name>
    <dbReference type="NCBI Taxonomy" id="88771"/>
    <lineage>
        <taxon>Eukaryota</taxon>
        <taxon>Fungi</taxon>
        <taxon>Dikarya</taxon>
        <taxon>Ascomycota</taxon>
        <taxon>Pezizomycotina</taxon>
        <taxon>Sordariomycetes</taxon>
        <taxon>Hypocreomycetidae</taxon>
        <taxon>Microascales</taxon>
        <taxon>Ceratocystidaceae</taxon>
        <taxon>Ceratocystis</taxon>
    </lineage>
</organism>
<dbReference type="AlphaFoldDB" id="A0A0F8DMU6"/>
<feature type="domain" description="Mtf2-like C-terminal" evidence="2">
    <location>
        <begin position="207"/>
        <end position="357"/>
    </location>
</feature>
<gene>
    <name evidence="3" type="ORF">CFO_g485</name>
</gene>
<name>A0A0F8DMU6_CERFI</name>
<feature type="region of interest" description="Disordered" evidence="1">
    <location>
        <begin position="51"/>
        <end position="74"/>
    </location>
</feature>
<proteinExistence type="predicted"/>
<dbReference type="GO" id="GO:0005739">
    <property type="term" value="C:mitochondrion"/>
    <property type="evidence" value="ECO:0007669"/>
    <property type="project" value="InterPro"/>
</dbReference>
<keyword evidence="4" id="KW-1185">Reference proteome</keyword>
<evidence type="ECO:0000256" key="1">
    <source>
        <dbReference type="SAM" id="MobiDB-lite"/>
    </source>
</evidence>
<accession>A0A0F8DMU6</accession>
<dbReference type="PANTHER" id="PTHR39468">
    <property type="entry name" value="CHROMOSOME 7, WHOLE GENOME SHOTGUN SEQUENCE"/>
    <property type="match status" value="1"/>
</dbReference>
<dbReference type="PANTHER" id="PTHR39468:SF1">
    <property type="entry name" value="MTF2-LIKE C-TERMINAL DOMAIN-CONTAINING PROTEIN"/>
    <property type="match status" value="1"/>
</dbReference>
<reference evidence="3 4" key="1">
    <citation type="submission" date="2015-04" db="EMBL/GenBank/DDBJ databases">
        <title>Genome sequence of Ceratocystis platani, a major pathogen of plane trees.</title>
        <authorList>
            <person name="Belbahri L."/>
        </authorList>
    </citation>
    <scope>NUCLEOTIDE SEQUENCE [LARGE SCALE GENOMIC DNA]</scope>
    <source>
        <strain evidence="3 4">CFO</strain>
    </source>
</reference>
<evidence type="ECO:0000313" key="4">
    <source>
        <dbReference type="Proteomes" id="UP000034841"/>
    </source>
</evidence>
<dbReference type="Pfam" id="PF19189">
    <property type="entry name" value="Mtf2"/>
    <property type="match status" value="1"/>
</dbReference>
<dbReference type="InterPro" id="IPR043837">
    <property type="entry name" value="Mtf2-like_C"/>
</dbReference>
<sequence>MSRALRLPFRAALGGRIFAQTPYSTLSRSFSSSAARRDDIIDKLSQHQTESLFSKSSSNSTATPTTAPADTPSNVLAEVPAEAPADSPIESPAETFSALDSILPERAVSTITPTEKRVFGEIFDSLATAKQTKVSSLFKKSPQRRHRNPWSREEILQMYPPSLRRAVEGSFLEENRARDDDVPEAELTDAEKERLAALDTQRVAEVQRVKALFEACRSDKQVWTVLEKEVFSLVQKLGIAPDLSDKTPPTPDTAALEVHGPIFPQHILTAAQRLAYDFARPSPLALAILPRLKQLGLAAYVLGASTPLYDELLRVSWALNGSIPDIIDLLSRMRDDGLAYSAGTLRAVDEVASQIADVKDAANNFAEPVLGMPAFDVQARKALMKTYGLIESAVKAAQEEADQEAGQRRY</sequence>
<dbReference type="Proteomes" id="UP000034841">
    <property type="component" value="Unassembled WGS sequence"/>
</dbReference>
<evidence type="ECO:0000313" key="3">
    <source>
        <dbReference type="EMBL" id="KKF97154.1"/>
    </source>
</evidence>
<dbReference type="EMBL" id="LBBL01000015">
    <property type="protein sequence ID" value="KKF97154.1"/>
    <property type="molecule type" value="Genomic_DNA"/>
</dbReference>